<dbReference type="Proteomes" id="UP001060085">
    <property type="component" value="Linkage Group LG01"/>
</dbReference>
<evidence type="ECO:0000313" key="1">
    <source>
        <dbReference type="EMBL" id="KAI5679644.1"/>
    </source>
</evidence>
<reference evidence="2" key="1">
    <citation type="journal article" date="2023" name="Nat. Plants">
        <title>Single-cell RNA sequencing provides a high-resolution roadmap for understanding the multicellular compartmentation of specialized metabolism.</title>
        <authorList>
            <person name="Sun S."/>
            <person name="Shen X."/>
            <person name="Li Y."/>
            <person name="Li Y."/>
            <person name="Wang S."/>
            <person name="Li R."/>
            <person name="Zhang H."/>
            <person name="Shen G."/>
            <person name="Guo B."/>
            <person name="Wei J."/>
            <person name="Xu J."/>
            <person name="St-Pierre B."/>
            <person name="Chen S."/>
            <person name="Sun C."/>
        </authorList>
    </citation>
    <scope>NUCLEOTIDE SEQUENCE [LARGE SCALE GENOMIC DNA]</scope>
</reference>
<keyword evidence="2" id="KW-1185">Reference proteome</keyword>
<protein>
    <submittedName>
        <fullName evidence="1">Uncharacterized protein</fullName>
    </submittedName>
</protein>
<proteinExistence type="predicted"/>
<gene>
    <name evidence="1" type="ORF">M9H77_00871</name>
</gene>
<evidence type="ECO:0000313" key="2">
    <source>
        <dbReference type="Proteomes" id="UP001060085"/>
    </source>
</evidence>
<dbReference type="EMBL" id="CM044701">
    <property type="protein sequence ID" value="KAI5679644.1"/>
    <property type="molecule type" value="Genomic_DNA"/>
</dbReference>
<organism evidence="1 2">
    <name type="scientific">Catharanthus roseus</name>
    <name type="common">Madagascar periwinkle</name>
    <name type="synonym">Vinca rosea</name>
    <dbReference type="NCBI Taxonomy" id="4058"/>
    <lineage>
        <taxon>Eukaryota</taxon>
        <taxon>Viridiplantae</taxon>
        <taxon>Streptophyta</taxon>
        <taxon>Embryophyta</taxon>
        <taxon>Tracheophyta</taxon>
        <taxon>Spermatophyta</taxon>
        <taxon>Magnoliopsida</taxon>
        <taxon>eudicotyledons</taxon>
        <taxon>Gunneridae</taxon>
        <taxon>Pentapetalae</taxon>
        <taxon>asterids</taxon>
        <taxon>lamiids</taxon>
        <taxon>Gentianales</taxon>
        <taxon>Apocynaceae</taxon>
        <taxon>Rauvolfioideae</taxon>
        <taxon>Vinceae</taxon>
        <taxon>Catharanthinae</taxon>
        <taxon>Catharanthus</taxon>
    </lineage>
</organism>
<accession>A0ACC0C416</accession>
<name>A0ACC0C416_CATRO</name>
<sequence length="430" mass="47725">MKVEQRYRQYHHQMHIVISWFEQAAGIGSAKTYTALALQTISKQFRCLKDAILGQIRAASKSLGEEDGSLFGKVEGGSSSSASRLKFVDNQLRQQRALQQLGMIQHNAWRPQRGLPERSVSVLRAWLFEHFLHPYPKDSDKLMLAKQTGLTRSQVSNWFINARVRLWKPMVEEMYMEEMKENEKNGLAEEKTSKSEQNEDSASRSTAPLDKTSTLENQNNNITTPISMSPPTTASPTGIQQQIQNHSGGFNLIGSPELDNITQGSPKKPRSTDNNMLHSPTSVPSINNMDAKTNDSNNEQLTINFGSERQSREGFSLLGAPTNFIGGFGTYPIGELGRFSAEQFPASYAGNGVSLTLGLPHCENLSISGTHQTFLPNQNMQLGRGVEIGDTNEYGSINTPTSTHSTSVYENLNIQNRKRFAAQLLPDFVA</sequence>
<comment type="caution">
    <text evidence="1">The sequence shown here is derived from an EMBL/GenBank/DDBJ whole genome shotgun (WGS) entry which is preliminary data.</text>
</comment>